<dbReference type="Pfam" id="PF00176">
    <property type="entry name" value="SNF2-rel_dom"/>
    <property type="match status" value="1"/>
</dbReference>
<dbReference type="GO" id="GO:0006281">
    <property type="term" value="P:DNA repair"/>
    <property type="evidence" value="ECO:0007669"/>
    <property type="project" value="TreeGrafter"/>
</dbReference>
<evidence type="ECO:0000259" key="5">
    <source>
        <dbReference type="PROSITE" id="PS51194"/>
    </source>
</evidence>
<dbReference type="PANTHER" id="PTHR45626">
    <property type="entry name" value="TRANSCRIPTION TERMINATION FACTOR 2-RELATED"/>
    <property type="match status" value="1"/>
</dbReference>
<keyword evidence="1" id="KW-0547">Nucleotide-binding</keyword>
<gene>
    <name evidence="6" type="ORF">QBC32DRAFT_354316</name>
</gene>
<keyword evidence="2" id="KW-0378">Hydrolase</keyword>
<dbReference type="InterPro" id="IPR049730">
    <property type="entry name" value="SNF2/RAD54-like_C"/>
</dbReference>
<dbReference type="GO" id="GO:0016787">
    <property type="term" value="F:hydrolase activity"/>
    <property type="evidence" value="ECO:0007669"/>
    <property type="project" value="UniProtKB-KW"/>
</dbReference>
<evidence type="ECO:0000256" key="1">
    <source>
        <dbReference type="ARBA" id="ARBA00022741"/>
    </source>
</evidence>
<dbReference type="GO" id="GO:0008094">
    <property type="term" value="F:ATP-dependent activity, acting on DNA"/>
    <property type="evidence" value="ECO:0007669"/>
    <property type="project" value="TreeGrafter"/>
</dbReference>
<accession>A0AAN6NKB7</accession>
<feature type="domain" description="Helicase ATP-binding" evidence="4">
    <location>
        <begin position="282"/>
        <end position="461"/>
    </location>
</feature>
<evidence type="ECO:0000313" key="7">
    <source>
        <dbReference type="Proteomes" id="UP001303222"/>
    </source>
</evidence>
<dbReference type="EMBL" id="MU859351">
    <property type="protein sequence ID" value="KAK3947431.1"/>
    <property type="molecule type" value="Genomic_DNA"/>
</dbReference>
<dbReference type="PROSITE" id="PS51194">
    <property type="entry name" value="HELICASE_CTER"/>
    <property type="match status" value="1"/>
</dbReference>
<keyword evidence="3" id="KW-0067">ATP-binding</keyword>
<dbReference type="AlphaFoldDB" id="A0AAN6NKB7"/>
<dbReference type="InterPro" id="IPR001650">
    <property type="entry name" value="Helicase_C-like"/>
</dbReference>
<dbReference type="SMART" id="SM00490">
    <property type="entry name" value="HELICc"/>
    <property type="match status" value="1"/>
</dbReference>
<organism evidence="6 7">
    <name type="scientific">Pseudoneurospora amorphoporcata</name>
    <dbReference type="NCBI Taxonomy" id="241081"/>
    <lineage>
        <taxon>Eukaryota</taxon>
        <taxon>Fungi</taxon>
        <taxon>Dikarya</taxon>
        <taxon>Ascomycota</taxon>
        <taxon>Pezizomycotina</taxon>
        <taxon>Sordariomycetes</taxon>
        <taxon>Sordariomycetidae</taxon>
        <taxon>Sordariales</taxon>
        <taxon>Sordariaceae</taxon>
        <taxon>Pseudoneurospora</taxon>
    </lineage>
</organism>
<dbReference type="InterPro" id="IPR014001">
    <property type="entry name" value="Helicase_ATP-bd"/>
</dbReference>
<dbReference type="SMART" id="SM00487">
    <property type="entry name" value="DEXDc"/>
    <property type="match status" value="1"/>
</dbReference>
<dbReference type="CDD" id="cd18008">
    <property type="entry name" value="DEXDc_SHPRH-like"/>
    <property type="match status" value="1"/>
</dbReference>
<keyword evidence="7" id="KW-1185">Reference proteome</keyword>
<proteinExistence type="predicted"/>
<dbReference type="InterPro" id="IPR038718">
    <property type="entry name" value="SNF2-like_sf"/>
</dbReference>
<dbReference type="Gene3D" id="3.40.50.300">
    <property type="entry name" value="P-loop containing nucleotide triphosphate hydrolases"/>
    <property type="match status" value="1"/>
</dbReference>
<dbReference type="PROSITE" id="PS51192">
    <property type="entry name" value="HELICASE_ATP_BIND_1"/>
    <property type="match status" value="1"/>
</dbReference>
<evidence type="ECO:0000313" key="6">
    <source>
        <dbReference type="EMBL" id="KAK3947431.1"/>
    </source>
</evidence>
<protein>
    <submittedName>
        <fullName evidence="6">SNF2 family N-terminal domain-containing protein</fullName>
    </submittedName>
</protein>
<dbReference type="GO" id="GO:0005634">
    <property type="term" value="C:nucleus"/>
    <property type="evidence" value="ECO:0007669"/>
    <property type="project" value="TreeGrafter"/>
</dbReference>
<feature type="domain" description="Helicase C-terminal" evidence="5">
    <location>
        <begin position="651"/>
        <end position="815"/>
    </location>
</feature>
<sequence length="823" mass="91516">MPIMIPTTSGTKRHLSSAVEEAEVSDTIDPTSGIGDRICYGALYDARAQCINGLGPLEDQIKNSNNDALFIHFPVNRWQGCFCLFLENGTAFTIADQVTQNALAALYQVPCIRFEAVFGTTVLSKRKRGLAKKSPVLEDISVNIFGPHDSIAENEVSKRLSKVSAFLQHPKALRSGIKYHNPQYFVVPGDEINFHDLIGMSNHSLGPANLRARVRGEVDSILESLNVVSVKEVTPLVHSDSLKARLTRQVPHQEQAVRFMLDRENESLSDNGSLYDTYLSSSIQLIPKYGGLIADVMGMGKTLSTLVTILHTLGSARDFADFNFSQAAQETPTRATLVVVPSRQLIDNWKFEIERHMYKALHVTLFHREQKPQGYKPLIDTDLVLTTYSTLASDYKKSGLLHKMEWYRVVLDEAHEIRNSSTHYFRAASTLNTSRRWCLTGTPIQNKLEDLSSLADFLRLPPYSAKNSFRKYILEPLSSGGMCDSQPLRAYLRRYCLRRLDKCLDLPPSTATTIYQTLSDQEQKLYDAILSRAKWALDDIVSGNDKGALKLYNVLFTATFKMRMVCNHGTLNPPWASTGYLTPQDGEIDASCERCSLLDEGCEDIQFCLDCRRPFRANSPSVSTGSPNPTCWLGDGIIDAIDLHGSLQTDLFSTKLKAIRKQVLEAGAGTKHLIFSQWIPTLYGLVHIFRDAGVSTLLIHGKTSTSERTRLMKTFQEDSQASVLIMSVGTGAVGLNLTAASHVHVVEPHWNPSVEAQAIARAIRMGQMKNVIVTRYIMKGTVEESIVALQTKKQTLAKLTFDTGDGVNENLEDFKAVLGVKVD</sequence>
<reference evidence="6" key="1">
    <citation type="journal article" date="2023" name="Mol. Phylogenet. Evol.">
        <title>Genome-scale phylogeny and comparative genomics of the fungal order Sordariales.</title>
        <authorList>
            <person name="Hensen N."/>
            <person name="Bonometti L."/>
            <person name="Westerberg I."/>
            <person name="Brannstrom I.O."/>
            <person name="Guillou S."/>
            <person name="Cros-Aarteil S."/>
            <person name="Calhoun S."/>
            <person name="Haridas S."/>
            <person name="Kuo A."/>
            <person name="Mondo S."/>
            <person name="Pangilinan J."/>
            <person name="Riley R."/>
            <person name="LaButti K."/>
            <person name="Andreopoulos B."/>
            <person name="Lipzen A."/>
            <person name="Chen C."/>
            <person name="Yan M."/>
            <person name="Daum C."/>
            <person name="Ng V."/>
            <person name="Clum A."/>
            <person name="Steindorff A."/>
            <person name="Ohm R.A."/>
            <person name="Martin F."/>
            <person name="Silar P."/>
            <person name="Natvig D.O."/>
            <person name="Lalanne C."/>
            <person name="Gautier V."/>
            <person name="Ament-Velasquez S.L."/>
            <person name="Kruys A."/>
            <person name="Hutchinson M.I."/>
            <person name="Powell A.J."/>
            <person name="Barry K."/>
            <person name="Miller A.N."/>
            <person name="Grigoriev I.V."/>
            <person name="Debuchy R."/>
            <person name="Gladieux P."/>
            <person name="Hiltunen Thoren M."/>
            <person name="Johannesson H."/>
        </authorList>
    </citation>
    <scope>NUCLEOTIDE SEQUENCE</scope>
    <source>
        <strain evidence="6">CBS 626.80</strain>
    </source>
</reference>
<dbReference type="InterPro" id="IPR050628">
    <property type="entry name" value="SNF2_RAD54_helicase_TF"/>
</dbReference>
<reference evidence="6" key="2">
    <citation type="submission" date="2023-06" db="EMBL/GenBank/DDBJ databases">
        <authorList>
            <consortium name="Lawrence Berkeley National Laboratory"/>
            <person name="Mondo S.J."/>
            <person name="Hensen N."/>
            <person name="Bonometti L."/>
            <person name="Westerberg I."/>
            <person name="Brannstrom I.O."/>
            <person name="Guillou S."/>
            <person name="Cros-Aarteil S."/>
            <person name="Calhoun S."/>
            <person name="Haridas S."/>
            <person name="Kuo A."/>
            <person name="Pangilinan J."/>
            <person name="Riley R."/>
            <person name="Labutti K."/>
            <person name="Andreopoulos B."/>
            <person name="Lipzen A."/>
            <person name="Chen C."/>
            <person name="Yanf M."/>
            <person name="Daum C."/>
            <person name="Ng V."/>
            <person name="Clum A."/>
            <person name="Steindorff A."/>
            <person name="Ohm R."/>
            <person name="Martin F."/>
            <person name="Silar P."/>
            <person name="Natvig D."/>
            <person name="Lalanne C."/>
            <person name="Gautier V."/>
            <person name="Ament-Velasquez S.L."/>
            <person name="Kruys A."/>
            <person name="Hutchinson M.I."/>
            <person name="Powell A.J."/>
            <person name="Barry K."/>
            <person name="Miller A.N."/>
            <person name="Grigoriev I.V."/>
            <person name="Debuchy R."/>
            <person name="Gladieux P."/>
            <person name="Thoren M.H."/>
            <person name="Johannesson H."/>
        </authorList>
    </citation>
    <scope>NUCLEOTIDE SEQUENCE</scope>
    <source>
        <strain evidence="6">CBS 626.80</strain>
    </source>
</reference>
<dbReference type="SUPFAM" id="SSF52540">
    <property type="entry name" value="P-loop containing nucleoside triphosphate hydrolases"/>
    <property type="match status" value="2"/>
</dbReference>
<dbReference type="Gene3D" id="3.40.50.10810">
    <property type="entry name" value="Tandem AAA-ATPase domain"/>
    <property type="match status" value="1"/>
</dbReference>
<dbReference type="Pfam" id="PF00271">
    <property type="entry name" value="Helicase_C"/>
    <property type="match status" value="1"/>
</dbReference>
<dbReference type="InterPro" id="IPR000330">
    <property type="entry name" value="SNF2_N"/>
</dbReference>
<evidence type="ECO:0000256" key="2">
    <source>
        <dbReference type="ARBA" id="ARBA00022801"/>
    </source>
</evidence>
<name>A0AAN6NKB7_9PEZI</name>
<evidence type="ECO:0000256" key="3">
    <source>
        <dbReference type="ARBA" id="ARBA00022840"/>
    </source>
</evidence>
<dbReference type="GO" id="GO:0005524">
    <property type="term" value="F:ATP binding"/>
    <property type="evidence" value="ECO:0007669"/>
    <property type="project" value="UniProtKB-KW"/>
</dbReference>
<evidence type="ECO:0000259" key="4">
    <source>
        <dbReference type="PROSITE" id="PS51192"/>
    </source>
</evidence>
<dbReference type="CDD" id="cd18793">
    <property type="entry name" value="SF2_C_SNF"/>
    <property type="match status" value="1"/>
</dbReference>
<dbReference type="InterPro" id="IPR027417">
    <property type="entry name" value="P-loop_NTPase"/>
</dbReference>
<comment type="caution">
    <text evidence="6">The sequence shown here is derived from an EMBL/GenBank/DDBJ whole genome shotgun (WGS) entry which is preliminary data.</text>
</comment>
<dbReference type="Proteomes" id="UP001303222">
    <property type="component" value="Unassembled WGS sequence"/>
</dbReference>
<dbReference type="PANTHER" id="PTHR45626:SF22">
    <property type="entry name" value="DNA REPAIR PROTEIN RAD5"/>
    <property type="match status" value="1"/>
</dbReference>